<comment type="function">
    <text evidence="13">Specific in hydrolyzing the terminal glycosidic bond of polygalacturonic acid and oligogalacturonates.</text>
</comment>
<comment type="catalytic activity">
    <reaction evidence="15">
        <text>[(1-&gt;4)-alpha-D-galacturonosyl](n) + H2O = alpha-D-galacturonate + [(1-&gt;4)-alpha-D-galacturonosyl](n-1)</text>
        <dbReference type="Rhea" id="RHEA:14117"/>
        <dbReference type="Rhea" id="RHEA-COMP:14570"/>
        <dbReference type="Rhea" id="RHEA-COMP:14572"/>
        <dbReference type="ChEBI" id="CHEBI:15377"/>
        <dbReference type="ChEBI" id="CHEBI:58658"/>
        <dbReference type="ChEBI" id="CHEBI:140523"/>
        <dbReference type="EC" id="3.2.1.67"/>
    </reaction>
</comment>
<feature type="signal peptide" evidence="18">
    <location>
        <begin position="1"/>
        <end position="19"/>
    </location>
</feature>
<evidence type="ECO:0000256" key="14">
    <source>
        <dbReference type="ARBA" id="ARBA00038933"/>
    </source>
</evidence>
<sequence>MWSPALLLVLSTVVLPASAAIVKEGSTCIVTPVSETPAAVVLRSVGALALEERDLNPEDDPATENDLWAAVDDPYADPKPGFPGALGHYPRPKPGPASSLPARREVRREPLGPQDSPLNIRQSQPDDTPQILSAFSQCGKDGTIIFKEGTYHIRQVMDTTDLRNVSVEIHGTFLWSADNLSYWRQRSFSVTYAGRQTAWRLGGRDISVRGFGKAVFDGNGQTWIDLAKGQGNLNGRPISLTVWYGTNVFIDGITWRMAQFWHTFIAHSQNVTMTNLDMNTFSTSGQSSVNTDGTNTWNSKDITISNWTVKCGDDCIGVKGNSSNVHVSNVVCHESGAMTIGSIGSNAGQPDYVENIVFENITAIHSSNAAWIKTYPGTGYVRNVTFRNIHFEDVNQPIYVTSCIYSYQNCDSSRLKISDIRWQNITGTSRYNVAVGMHCSASTPCDGFHFENIDIKPKNGGTSKILCSNIKNQASMGLQCTGSCPGSHPQQLSGNV</sequence>
<dbReference type="GO" id="GO:0047911">
    <property type="term" value="F:galacturan 1,4-alpha-galacturonidase activity"/>
    <property type="evidence" value="ECO:0007669"/>
    <property type="project" value="UniProtKB-EC"/>
</dbReference>
<evidence type="ECO:0000256" key="3">
    <source>
        <dbReference type="ARBA" id="ARBA00022525"/>
    </source>
</evidence>
<gene>
    <name evidence="19" type="ORF">C8A01DRAFT_11830</name>
</gene>
<dbReference type="PANTHER" id="PTHR31736:SF12">
    <property type="entry name" value="EXO-POLYGALACTURONASE, PUTATIVE-RELATED"/>
    <property type="match status" value="1"/>
</dbReference>
<dbReference type="InterPro" id="IPR012334">
    <property type="entry name" value="Pectin_lyas_fold"/>
</dbReference>
<evidence type="ECO:0000313" key="20">
    <source>
        <dbReference type="Proteomes" id="UP001303115"/>
    </source>
</evidence>
<dbReference type="SUPFAM" id="SSF51126">
    <property type="entry name" value="Pectin lyase-like"/>
    <property type="match status" value="1"/>
</dbReference>
<dbReference type="AlphaFoldDB" id="A0AAN6PUC1"/>
<evidence type="ECO:0000313" key="19">
    <source>
        <dbReference type="EMBL" id="KAK4044755.1"/>
    </source>
</evidence>
<proteinExistence type="inferred from homology"/>
<keyword evidence="6 16" id="KW-0378">Hydrolase</keyword>
<keyword evidence="3" id="KW-0964">Secreted</keyword>
<dbReference type="SMART" id="SM00710">
    <property type="entry name" value="PbH1"/>
    <property type="match status" value="4"/>
</dbReference>
<evidence type="ECO:0000256" key="15">
    <source>
        <dbReference type="ARBA" id="ARBA00048766"/>
    </source>
</evidence>
<dbReference type="InterPro" id="IPR000743">
    <property type="entry name" value="Glyco_hydro_28"/>
</dbReference>
<evidence type="ECO:0000256" key="6">
    <source>
        <dbReference type="ARBA" id="ARBA00022801"/>
    </source>
</evidence>
<dbReference type="InterPro" id="IPR011050">
    <property type="entry name" value="Pectin_lyase_fold/virulence"/>
</dbReference>
<dbReference type="Pfam" id="PF00295">
    <property type="entry name" value="Glyco_hydro_28"/>
    <property type="match status" value="1"/>
</dbReference>
<dbReference type="Gene3D" id="2.160.20.10">
    <property type="entry name" value="Single-stranded right-handed beta-helix, Pectin lyase-like"/>
    <property type="match status" value="1"/>
</dbReference>
<comment type="similarity">
    <text evidence="2 16">Belongs to the glycosyl hydrolase 28 family.</text>
</comment>
<keyword evidence="9" id="KW-0119">Carbohydrate metabolism</keyword>
<dbReference type="InterPro" id="IPR006626">
    <property type="entry name" value="PbH1"/>
</dbReference>
<dbReference type="Proteomes" id="UP001303115">
    <property type="component" value="Unassembled WGS sequence"/>
</dbReference>
<dbReference type="GO" id="GO:0071555">
    <property type="term" value="P:cell wall organization"/>
    <property type="evidence" value="ECO:0007669"/>
    <property type="project" value="UniProtKB-KW"/>
</dbReference>
<comment type="caution">
    <text evidence="19">The sequence shown here is derived from an EMBL/GenBank/DDBJ whole genome shotgun (WGS) entry which is preliminary data.</text>
</comment>
<keyword evidence="10 16" id="KW-0326">Glycosidase</keyword>
<evidence type="ECO:0000256" key="4">
    <source>
        <dbReference type="ARBA" id="ARBA00022729"/>
    </source>
</evidence>
<accession>A0AAN6PUC1</accession>
<keyword evidence="11" id="KW-0961">Cell wall biogenesis/degradation</keyword>
<dbReference type="GO" id="GO:0004650">
    <property type="term" value="F:polygalacturonase activity"/>
    <property type="evidence" value="ECO:0007669"/>
    <property type="project" value="InterPro"/>
</dbReference>
<evidence type="ECO:0000256" key="9">
    <source>
        <dbReference type="ARBA" id="ARBA00023277"/>
    </source>
</evidence>
<keyword evidence="5" id="KW-0677">Repeat</keyword>
<evidence type="ECO:0000256" key="10">
    <source>
        <dbReference type="ARBA" id="ARBA00023295"/>
    </source>
</evidence>
<feature type="region of interest" description="Disordered" evidence="17">
    <location>
        <begin position="79"/>
        <end position="103"/>
    </location>
</feature>
<evidence type="ECO:0000256" key="16">
    <source>
        <dbReference type="RuleBase" id="RU361169"/>
    </source>
</evidence>
<evidence type="ECO:0000256" key="8">
    <source>
        <dbReference type="ARBA" id="ARBA00023180"/>
    </source>
</evidence>
<evidence type="ECO:0000256" key="1">
    <source>
        <dbReference type="ARBA" id="ARBA00004613"/>
    </source>
</evidence>
<dbReference type="EMBL" id="MU854316">
    <property type="protein sequence ID" value="KAK4044755.1"/>
    <property type="molecule type" value="Genomic_DNA"/>
</dbReference>
<comment type="subcellular location">
    <subcellularLocation>
        <location evidence="1">Secreted</location>
    </subcellularLocation>
</comment>
<keyword evidence="20" id="KW-1185">Reference proteome</keyword>
<evidence type="ECO:0000256" key="5">
    <source>
        <dbReference type="ARBA" id="ARBA00022737"/>
    </source>
</evidence>
<organism evidence="19 20">
    <name type="scientific">Parachaetomium inaequale</name>
    <dbReference type="NCBI Taxonomy" id="2588326"/>
    <lineage>
        <taxon>Eukaryota</taxon>
        <taxon>Fungi</taxon>
        <taxon>Dikarya</taxon>
        <taxon>Ascomycota</taxon>
        <taxon>Pezizomycotina</taxon>
        <taxon>Sordariomycetes</taxon>
        <taxon>Sordariomycetidae</taxon>
        <taxon>Sordariales</taxon>
        <taxon>Chaetomiaceae</taxon>
        <taxon>Parachaetomium</taxon>
    </lineage>
</organism>
<dbReference type="GO" id="GO:0005576">
    <property type="term" value="C:extracellular region"/>
    <property type="evidence" value="ECO:0007669"/>
    <property type="project" value="UniProtKB-SubCell"/>
</dbReference>
<evidence type="ECO:0000256" key="17">
    <source>
        <dbReference type="SAM" id="MobiDB-lite"/>
    </source>
</evidence>
<reference evidence="20" key="1">
    <citation type="journal article" date="2023" name="Mol. Phylogenet. Evol.">
        <title>Genome-scale phylogeny and comparative genomics of the fungal order Sordariales.</title>
        <authorList>
            <person name="Hensen N."/>
            <person name="Bonometti L."/>
            <person name="Westerberg I."/>
            <person name="Brannstrom I.O."/>
            <person name="Guillou S."/>
            <person name="Cros-Aarteil S."/>
            <person name="Calhoun S."/>
            <person name="Haridas S."/>
            <person name="Kuo A."/>
            <person name="Mondo S."/>
            <person name="Pangilinan J."/>
            <person name="Riley R."/>
            <person name="LaButti K."/>
            <person name="Andreopoulos B."/>
            <person name="Lipzen A."/>
            <person name="Chen C."/>
            <person name="Yan M."/>
            <person name="Daum C."/>
            <person name="Ng V."/>
            <person name="Clum A."/>
            <person name="Steindorff A."/>
            <person name="Ohm R.A."/>
            <person name="Martin F."/>
            <person name="Silar P."/>
            <person name="Natvig D.O."/>
            <person name="Lalanne C."/>
            <person name="Gautier V."/>
            <person name="Ament-Velasquez S.L."/>
            <person name="Kruys A."/>
            <person name="Hutchinson M.I."/>
            <person name="Powell A.J."/>
            <person name="Barry K."/>
            <person name="Miller A.N."/>
            <person name="Grigoriev I.V."/>
            <person name="Debuchy R."/>
            <person name="Gladieux P."/>
            <person name="Hiltunen Thoren M."/>
            <person name="Johannesson H."/>
        </authorList>
    </citation>
    <scope>NUCLEOTIDE SEQUENCE [LARGE SCALE GENOMIC DNA]</scope>
    <source>
        <strain evidence="20">CBS 284.82</strain>
    </source>
</reference>
<keyword evidence="4 18" id="KW-0732">Signal</keyword>
<evidence type="ECO:0000256" key="18">
    <source>
        <dbReference type="SAM" id="SignalP"/>
    </source>
</evidence>
<protein>
    <recommendedName>
        <fullName evidence="14">galacturonan 1,4-alpha-galacturonidase</fullName>
        <ecNumber evidence="14">3.2.1.67</ecNumber>
    </recommendedName>
</protein>
<keyword evidence="8" id="KW-0325">Glycoprotein</keyword>
<evidence type="ECO:0000256" key="12">
    <source>
        <dbReference type="ARBA" id="ARBA00023326"/>
    </source>
</evidence>
<feature type="chain" id="PRO_5042825224" description="galacturonan 1,4-alpha-galacturonidase" evidence="18">
    <location>
        <begin position="20"/>
        <end position="496"/>
    </location>
</feature>
<keyword evidence="12" id="KW-0624">Polysaccharide degradation</keyword>
<dbReference type="EC" id="3.2.1.67" evidence="14"/>
<dbReference type="PANTHER" id="PTHR31736">
    <property type="match status" value="1"/>
</dbReference>
<evidence type="ECO:0000256" key="2">
    <source>
        <dbReference type="ARBA" id="ARBA00008834"/>
    </source>
</evidence>
<name>A0AAN6PUC1_9PEZI</name>
<evidence type="ECO:0000256" key="7">
    <source>
        <dbReference type="ARBA" id="ARBA00023157"/>
    </source>
</evidence>
<dbReference type="GO" id="GO:0045490">
    <property type="term" value="P:pectin catabolic process"/>
    <property type="evidence" value="ECO:0007669"/>
    <property type="project" value="UniProtKB-ARBA"/>
</dbReference>
<evidence type="ECO:0000256" key="11">
    <source>
        <dbReference type="ARBA" id="ARBA00023316"/>
    </source>
</evidence>
<evidence type="ECO:0000256" key="13">
    <source>
        <dbReference type="ARBA" id="ARBA00037312"/>
    </source>
</evidence>
<keyword evidence="7" id="KW-1015">Disulfide bond</keyword>